<feature type="region of interest" description="Disordered" evidence="1">
    <location>
        <begin position="40"/>
        <end position="59"/>
    </location>
</feature>
<dbReference type="Proteomes" id="UP001446871">
    <property type="component" value="Unassembled WGS sequence"/>
</dbReference>
<evidence type="ECO:0000313" key="3">
    <source>
        <dbReference type="Proteomes" id="UP001446871"/>
    </source>
</evidence>
<evidence type="ECO:0000313" key="2">
    <source>
        <dbReference type="EMBL" id="KAK8060718.1"/>
    </source>
</evidence>
<proteinExistence type="predicted"/>
<accession>A0ABR1UP65</accession>
<keyword evidence="3" id="KW-1185">Reference proteome</keyword>
<organism evidence="2 3">
    <name type="scientific">Apiospora saccharicola</name>
    <dbReference type="NCBI Taxonomy" id="335842"/>
    <lineage>
        <taxon>Eukaryota</taxon>
        <taxon>Fungi</taxon>
        <taxon>Dikarya</taxon>
        <taxon>Ascomycota</taxon>
        <taxon>Pezizomycotina</taxon>
        <taxon>Sordariomycetes</taxon>
        <taxon>Xylariomycetidae</taxon>
        <taxon>Amphisphaeriales</taxon>
        <taxon>Apiosporaceae</taxon>
        <taxon>Apiospora</taxon>
    </lineage>
</organism>
<name>A0ABR1UP65_9PEZI</name>
<evidence type="ECO:0000256" key="1">
    <source>
        <dbReference type="SAM" id="MobiDB-lite"/>
    </source>
</evidence>
<sequence>MPAGWTPRAEKRAGTEDSDLGYGNNACGWDKCSREGDTYGVYPDGPPHMEKWGSGPEQDPKKIRAAKLNANLRRRRKELDGYRKHFEQNADGSLSKVIVDAEGNSWLTGFGGGLEESELGTGFARTVEGYNEGVESIVYLLAMSTMLMLLRFSRPSTPWAESTNLTLPSLGLPSKYGEASIRSQLTLRKHEAKADIRSPTEDSSAPILTYKPLGQLPRVPLVVDLQPVCGQRGCNFSHAPVPGLKQQPLTCPYWPRSPGNTGAGCNKAEETCQFAHYHCEPGQRDPEELKRNPIFADAEWDALSNVTERNDVLCN</sequence>
<feature type="region of interest" description="Disordered" evidence="1">
    <location>
        <begin position="1"/>
        <end position="21"/>
    </location>
</feature>
<comment type="caution">
    <text evidence="2">The sequence shown here is derived from an EMBL/GenBank/DDBJ whole genome shotgun (WGS) entry which is preliminary data.</text>
</comment>
<dbReference type="EMBL" id="JAQQWM010000006">
    <property type="protein sequence ID" value="KAK8060718.1"/>
    <property type="molecule type" value="Genomic_DNA"/>
</dbReference>
<gene>
    <name evidence="2" type="ORF">PG996_010648</name>
</gene>
<evidence type="ECO:0008006" key="4">
    <source>
        <dbReference type="Google" id="ProtNLM"/>
    </source>
</evidence>
<reference evidence="2 3" key="1">
    <citation type="submission" date="2023-01" db="EMBL/GenBank/DDBJ databases">
        <title>Analysis of 21 Apiospora genomes using comparative genomics revels a genus with tremendous synthesis potential of carbohydrate active enzymes and secondary metabolites.</title>
        <authorList>
            <person name="Sorensen T."/>
        </authorList>
    </citation>
    <scope>NUCLEOTIDE SEQUENCE [LARGE SCALE GENOMIC DNA]</scope>
    <source>
        <strain evidence="2 3">CBS 83171</strain>
    </source>
</reference>
<protein>
    <recommendedName>
        <fullName evidence="4">C3H1-type domain-containing protein</fullName>
    </recommendedName>
</protein>